<organism evidence="1 2">
    <name type="scientific">Aduncisulcus paluster</name>
    <dbReference type="NCBI Taxonomy" id="2918883"/>
    <lineage>
        <taxon>Eukaryota</taxon>
        <taxon>Metamonada</taxon>
        <taxon>Carpediemonas-like organisms</taxon>
        <taxon>Aduncisulcus</taxon>
    </lineage>
</organism>
<proteinExistence type="predicted"/>
<sequence>MNVYNKRMYKGELYLIKVYGYPIDQLTKELFDKAKEYTDADSEEVIDLIVSSSSSSVIANDQVDLPEIEIDFGPMVDHSQVDSITRSTLLQSTTPSLSYTDKVRIVLLSIRAISASRKDKRDLIS</sequence>
<accession>A0ABQ5KJJ7</accession>
<comment type="caution">
    <text evidence="1">The sequence shown here is derived from an EMBL/GenBank/DDBJ whole genome shotgun (WGS) entry which is preliminary data.</text>
</comment>
<evidence type="ECO:0000313" key="1">
    <source>
        <dbReference type="EMBL" id="GKT32682.1"/>
    </source>
</evidence>
<protein>
    <submittedName>
        <fullName evidence="1">Uncharacterized protein</fullName>
    </submittedName>
</protein>
<reference evidence="1" key="1">
    <citation type="submission" date="2022-03" db="EMBL/GenBank/DDBJ databases">
        <title>Draft genome sequence of Aduncisulcus paluster, a free-living microaerophilic Fornicata.</title>
        <authorList>
            <person name="Yuyama I."/>
            <person name="Kume K."/>
            <person name="Tamura T."/>
            <person name="Inagaki Y."/>
            <person name="Hashimoto T."/>
        </authorList>
    </citation>
    <scope>NUCLEOTIDE SEQUENCE</scope>
    <source>
        <strain evidence="1">NY0171</strain>
    </source>
</reference>
<name>A0ABQ5KJJ7_9EUKA</name>
<dbReference type="Proteomes" id="UP001057375">
    <property type="component" value="Unassembled WGS sequence"/>
</dbReference>
<keyword evidence="2" id="KW-1185">Reference proteome</keyword>
<dbReference type="EMBL" id="BQXS01010032">
    <property type="protein sequence ID" value="GKT32682.1"/>
    <property type="molecule type" value="Genomic_DNA"/>
</dbReference>
<gene>
    <name evidence="1" type="ORF">ADUPG1_006773</name>
</gene>
<evidence type="ECO:0000313" key="2">
    <source>
        <dbReference type="Proteomes" id="UP001057375"/>
    </source>
</evidence>